<dbReference type="InterPro" id="IPR000182">
    <property type="entry name" value="GNAT_dom"/>
</dbReference>
<dbReference type="STRING" id="1190417.SAMN05660690_3801"/>
<reference evidence="3" key="1">
    <citation type="submission" date="2016-10" db="EMBL/GenBank/DDBJ databases">
        <authorList>
            <person name="Varghese N."/>
            <person name="Submissions S."/>
        </authorList>
    </citation>
    <scope>NUCLEOTIDE SEQUENCE [LARGE SCALE GENOMIC DNA]</scope>
    <source>
        <strain evidence="3">DSM 45421</strain>
    </source>
</reference>
<keyword evidence="2" id="KW-0808">Transferase</keyword>
<name>A0A1G6TBA4_9ACTN</name>
<protein>
    <submittedName>
        <fullName evidence="2">Protein N-acetyltransferase, RimJ/RimL family</fullName>
    </submittedName>
</protein>
<gene>
    <name evidence="2" type="ORF">SAMN05660690_3801</name>
</gene>
<proteinExistence type="predicted"/>
<keyword evidence="3" id="KW-1185">Reference proteome</keyword>
<dbReference type="Pfam" id="PF13302">
    <property type="entry name" value="Acetyltransf_3"/>
    <property type="match status" value="1"/>
</dbReference>
<evidence type="ECO:0000313" key="2">
    <source>
        <dbReference type="EMBL" id="SDD25595.1"/>
    </source>
</evidence>
<accession>A0A1G6TBA4</accession>
<dbReference type="OrthoDB" id="3533156at2"/>
<sequence>MPDGDGELVTERLRLRAWTTRRDDLARLTDLYRREAVTRWLGGTPSVGPVELVARWAQVSRADPRCGVWAVEPRADPARIAGTLLLKPLPDGVGEVEVGWHLHPDSWGRGYATEAARAVVQWAFGAGLPEVYAVVRPGNAASLAVCRRLGMTPLGRLRRWYDVELEAFRLMAPPVVD</sequence>
<dbReference type="Gene3D" id="3.40.630.30">
    <property type="match status" value="1"/>
</dbReference>
<dbReference type="PROSITE" id="PS51186">
    <property type="entry name" value="GNAT"/>
    <property type="match status" value="1"/>
</dbReference>
<organism evidence="2 3">
    <name type="scientific">Geodermatophilus telluris</name>
    <dbReference type="NCBI Taxonomy" id="1190417"/>
    <lineage>
        <taxon>Bacteria</taxon>
        <taxon>Bacillati</taxon>
        <taxon>Actinomycetota</taxon>
        <taxon>Actinomycetes</taxon>
        <taxon>Geodermatophilales</taxon>
        <taxon>Geodermatophilaceae</taxon>
        <taxon>Geodermatophilus</taxon>
    </lineage>
</organism>
<dbReference type="GO" id="GO:0016747">
    <property type="term" value="F:acyltransferase activity, transferring groups other than amino-acyl groups"/>
    <property type="evidence" value="ECO:0007669"/>
    <property type="project" value="InterPro"/>
</dbReference>
<dbReference type="CDD" id="cd04301">
    <property type="entry name" value="NAT_SF"/>
    <property type="match status" value="1"/>
</dbReference>
<dbReference type="Proteomes" id="UP000199416">
    <property type="component" value="Unassembled WGS sequence"/>
</dbReference>
<dbReference type="AlphaFoldDB" id="A0A1G6TBA4"/>
<dbReference type="PANTHER" id="PTHR43792">
    <property type="entry name" value="GNAT FAMILY, PUTATIVE (AFU_ORTHOLOGUE AFUA_3G00765)-RELATED-RELATED"/>
    <property type="match status" value="1"/>
</dbReference>
<feature type="domain" description="N-acetyltransferase" evidence="1">
    <location>
        <begin position="13"/>
        <end position="172"/>
    </location>
</feature>
<evidence type="ECO:0000313" key="3">
    <source>
        <dbReference type="Proteomes" id="UP000199416"/>
    </source>
</evidence>
<dbReference type="RefSeq" id="WP_091367600.1">
    <property type="nucleotide sequence ID" value="NZ_FMZF01000006.1"/>
</dbReference>
<evidence type="ECO:0000259" key="1">
    <source>
        <dbReference type="PROSITE" id="PS51186"/>
    </source>
</evidence>
<dbReference type="InterPro" id="IPR016181">
    <property type="entry name" value="Acyl_CoA_acyltransferase"/>
</dbReference>
<dbReference type="InterPro" id="IPR051531">
    <property type="entry name" value="N-acetyltransferase"/>
</dbReference>
<dbReference type="PANTHER" id="PTHR43792:SF1">
    <property type="entry name" value="N-ACETYLTRANSFERASE DOMAIN-CONTAINING PROTEIN"/>
    <property type="match status" value="1"/>
</dbReference>
<dbReference type="SUPFAM" id="SSF55729">
    <property type="entry name" value="Acyl-CoA N-acyltransferases (Nat)"/>
    <property type="match status" value="1"/>
</dbReference>
<dbReference type="EMBL" id="FMZF01000006">
    <property type="protein sequence ID" value="SDD25595.1"/>
    <property type="molecule type" value="Genomic_DNA"/>
</dbReference>